<name>X1IES2_9ZZZZ</name>
<evidence type="ECO:0000313" key="1">
    <source>
        <dbReference type="EMBL" id="GAH56038.1"/>
    </source>
</evidence>
<dbReference type="EMBL" id="BARU01025019">
    <property type="protein sequence ID" value="GAH56038.1"/>
    <property type="molecule type" value="Genomic_DNA"/>
</dbReference>
<organism evidence="1">
    <name type="scientific">marine sediment metagenome</name>
    <dbReference type="NCBI Taxonomy" id="412755"/>
    <lineage>
        <taxon>unclassified sequences</taxon>
        <taxon>metagenomes</taxon>
        <taxon>ecological metagenomes</taxon>
    </lineage>
</organism>
<gene>
    <name evidence="1" type="ORF">S03H2_40364</name>
</gene>
<reference evidence="1" key="1">
    <citation type="journal article" date="2014" name="Front. Microbiol.">
        <title>High frequency of phylogenetically diverse reductive dehalogenase-homologous genes in deep subseafloor sedimentary metagenomes.</title>
        <authorList>
            <person name="Kawai M."/>
            <person name="Futagami T."/>
            <person name="Toyoda A."/>
            <person name="Takaki Y."/>
            <person name="Nishi S."/>
            <person name="Hori S."/>
            <person name="Arai W."/>
            <person name="Tsubouchi T."/>
            <person name="Morono Y."/>
            <person name="Uchiyama I."/>
            <person name="Ito T."/>
            <person name="Fujiyama A."/>
            <person name="Inagaki F."/>
            <person name="Takami H."/>
        </authorList>
    </citation>
    <scope>NUCLEOTIDE SEQUENCE</scope>
    <source>
        <strain evidence="1">Expedition CK06-06</strain>
    </source>
</reference>
<evidence type="ECO:0008006" key="2">
    <source>
        <dbReference type="Google" id="ProtNLM"/>
    </source>
</evidence>
<dbReference type="AlphaFoldDB" id="X1IES2"/>
<proteinExistence type="predicted"/>
<protein>
    <recommendedName>
        <fullName evidence="2">SIR2-like domain-containing protein</fullName>
    </recommendedName>
</protein>
<feature type="non-terminal residue" evidence="1">
    <location>
        <position position="1"/>
    </location>
</feature>
<sequence length="103" mass="12037">LTNLIQLSILINNSVLFIGMSLNDPNIIRLLQISWNIGVRHWHTAIMRARKTKRENEEITKRLRNCLVEPLWVTHLSQIDKILKSIRISKPFNSGVDTVYYGR</sequence>
<comment type="caution">
    <text evidence="1">The sequence shown here is derived from an EMBL/GenBank/DDBJ whole genome shotgun (WGS) entry which is preliminary data.</text>
</comment>
<accession>X1IES2</accession>